<keyword evidence="16" id="KW-1185">Reference proteome</keyword>
<organism evidence="15 16">
    <name type="scientific">Hydrogenophaga atypica</name>
    <dbReference type="NCBI Taxonomy" id="249409"/>
    <lineage>
        <taxon>Bacteria</taxon>
        <taxon>Pseudomonadati</taxon>
        <taxon>Pseudomonadota</taxon>
        <taxon>Betaproteobacteria</taxon>
        <taxon>Burkholderiales</taxon>
        <taxon>Comamonadaceae</taxon>
        <taxon>Hydrogenophaga</taxon>
    </lineage>
</organism>
<accession>A0ABW2QJK9</accession>
<dbReference type="Gene3D" id="3.40.50.12160">
    <property type="entry name" value="Methylthiotransferase, N-terminal domain"/>
    <property type="match status" value="1"/>
</dbReference>
<dbReference type="Pfam" id="PF01938">
    <property type="entry name" value="TRAM"/>
    <property type="match status" value="1"/>
</dbReference>
<dbReference type="Proteomes" id="UP001596501">
    <property type="component" value="Unassembled WGS sequence"/>
</dbReference>
<evidence type="ECO:0000259" key="13">
    <source>
        <dbReference type="PROSITE" id="PS51449"/>
    </source>
</evidence>
<sequence>MAKKVFIKTFGCQMNEYDSDKMADVLGAAQGYEPTQDVEEADLILFNTCSVREKAQEKVFSDLGRVKHLKEKGVLIGVGGCVASQEGEAIIKRAPYVDVVFGPQTLHRLPEMLNARASLARPQVDISFPEIEKFDHLPPARVDGASAFVSIMEGCSKYCSYCVVPYTRGEEVSRPFEDVLVEVAGLADQGVKEVTLLGQNVNAYRGKMGETSEIADFALLLEYVADIPGIERIRYTTSHPNEFTLRLIEAYGKIPKLVNHLHLPVQHGSDRILMAMKRGYTAMEYKSTIRKLRAIRPDLSLSSDFIVGFPGETDEDFAKMMKLIDDVGFDASFSFIFSPRPGTPAANLPDDTPHEVKLKRLQHLQAVIEDNVRRISASREGTVQRLLVEGPSRKDASELMGRTECNRIVNFKGQPRLIGQMVDVRITEALPHSLRAEVLVKEGLSA</sequence>
<comment type="similarity">
    <text evidence="11">Belongs to the methylthiotransferase family. MiaB subfamily.</text>
</comment>
<dbReference type="InterPro" id="IPR007197">
    <property type="entry name" value="rSAM"/>
</dbReference>
<dbReference type="InterPro" id="IPR013848">
    <property type="entry name" value="Methylthiotransferase_N"/>
</dbReference>
<dbReference type="NCBIfam" id="TIGR00089">
    <property type="entry name" value="MiaB/RimO family radical SAM methylthiotransferase"/>
    <property type="match status" value="1"/>
</dbReference>
<dbReference type="PROSITE" id="PS50926">
    <property type="entry name" value="TRAM"/>
    <property type="match status" value="1"/>
</dbReference>
<dbReference type="InterPro" id="IPR020612">
    <property type="entry name" value="Methylthiotransferase_CS"/>
</dbReference>
<evidence type="ECO:0000259" key="12">
    <source>
        <dbReference type="PROSITE" id="PS50926"/>
    </source>
</evidence>
<feature type="binding site" evidence="11">
    <location>
        <position position="159"/>
    </location>
    <ligand>
        <name>[4Fe-4S] cluster</name>
        <dbReference type="ChEBI" id="CHEBI:49883"/>
        <label>2</label>
        <note>4Fe-4S-S-AdoMet</note>
    </ligand>
</feature>
<dbReference type="InterPro" id="IPR005839">
    <property type="entry name" value="Methylthiotransferase"/>
</dbReference>
<proteinExistence type="inferred from homology"/>
<dbReference type="Pfam" id="PF00919">
    <property type="entry name" value="UPF0004"/>
    <property type="match status" value="1"/>
</dbReference>
<keyword evidence="2 11" id="KW-0004">4Fe-4S</keyword>
<feature type="binding site" evidence="11">
    <location>
        <position position="49"/>
    </location>
    <ligand>
        <name>[4Fe-4S] cluster</name>
        <dbReference type="ChEBI" id="CHEBI:49883"/>
        <label>1</label>
    </ligand>
</feature>
<evidence type="ECO:0000256" key="7">
    <source>
        <dbReference type="ARBA" id="ARBA00022723"/>
    </source>
</evidence>
<dbReference type="PROSITE" id="PS51918">
    <property type="entry name" value="RADICAL_SAM"/>
    <property type="match status" value="1"/>
</dbReference>
<evidence type="ECO:0000256" key="10">
    <source>
        <dbReference type="ARBA" id="ARBA00033765"/>
    </source>
</evidence>
<dbReference type="SMART" id="SM00729">
    <property type="entry name" value="Elp3"/>
    <property type="match status" value="1"/>
</dbReference>
<evidence type="ECO:0000259" key="14">
    <source>
        <dbReference type="PROSITE" id="PS51918"/>
    </source>
</evidence>
<dbReference type="PANTHER" id="PTHR43020:SF2">
    <property type="entry name" value="MITOCHONDRIAL TRNA METHYLTHIOTRANSFERASE CDK5RAP1"/>
    <property type="match status" value="1"/>
</dbReference>
<evidence type="ECO:0000313" key="15">
    <source>
        <dbReference type="EMBL" id="MFC7409610.1"/>
    </source>
</evidence>
<protein>
    <recommendedName>
        <fullName evidence="10 11">tRNA-2-methylthio-N(6)-dimethylallyladenosine synthase</fullName>
        <ecNumber evidence="10 11">2.8.4.3</ecNumber>
    </recommendedName>
    <alternativeName>
        <fullName evidence="11">(Dimethylallyl)adenosine tRNA methylthiotransferase MiaB</fullName>
    </alternativeName>
    <alternativeName>
        <fullName evidence="11">tRNA-i(6)A37 methylthiotransferase</fullName>
    </alternativeName>
</protein>
<dbReference type="HAMAP" id="MF_01864">
    <property type="entry name" value="tRNA_metthiotr_MiaB"/>
    <property type="match status" value="1"/>
</dbReference>
<evidence type="ECO:0000256" key="3">
    <source>
        <dbReference type="ARBA" id="ARBA00022490"/>
    </source>
</evidence>
<comment type="cofactor">
    <cofactor evidence="11">
        <name>[4Fe-4S] cluster</name>
        <dbReference type="ChEBI" id="CHEBI:49883"/>
    </cofactor>
    <text evidence="11">Binds 2 [4Fe-4S] clusters. One cluster is coordinated with 3 cysteines and an exchangeable S-adenosyl-L-methionine.</text>
</comment>
<feature type="binding site" evidence="11">
    <location>
        <position position="162"/>
    </location>
    <ligand>
        <name>[4Fe-4S] cluster</name>
        <dbReference type="ChEBI" id="CHEBI:49883"/>
        <label>2</label>
        <note>4Fe-4S-S-AdoMet</note>
    </ligand>
</feature>
<comment type="caution">
    <text evidence="15">The sequence shown here is derived from an EMBL/GenBank/DDBJ whole genome shotgun (WGS) entry which is preliminary data.</text>
</comment>
<name>A0ABW2QJK9_9BURK</name>
<keyword evidence="5 11" id="KW-0949">S-adenosyl-L-methionine</keyword>
<evidence type="ECO:0000256" key="9">
    <source>
        <dbReference type="ARBA" id="ARBA00023014"/>
    </source>
</evidence>
<dbReference type="PROSITE" id="PS51449">
    <property type="entry name" value="MTTASE_N"/>
    <property type="match status" value="1"/>
</dbReference>
<dbReference type="EMBL" id="JBHTCA010000007">
    <property type="protein sequence ID" value="MFC7409610.1"/>
    <property type="molecule type" value="Genomic_DNA"/>
</dbReference>
<dbReference type="Gene3D" id="3.80.30.20">
    <property type="entry name" value="tm_1862 like domain"/>
    <property type="match status" value="1"/>
</dbReference>
<gene>
    <name evidence="11 15" type="primary">miaB</name>
    <name evidence="15" type="ORF">ACFQPB_12130</name>
</gene>
<feature type="domain" description="TRAM" evidence="12">
    <location>
        <begin position="377"/>
        <end position="440"/>
    </location>
</feature>
<dbReference type="PANTHER" id="PTHR43020">
    <property type="entry name" value="CDK5 REGULATORY SUBUNIT-ASSOCIATED PROTEIN 1"/>
    <property type="match status" value="1"/>
</dbReference>
<evidence type="ECO:0000313" key="16">
    <source>
        <dbReference type="Proteomes" id="UP001596501"/>
    </source>
</evidence>
<dbReference type="InterPro" id="IPR002792">
    <property type="entry name" value="TRAM_dom"/>
</dbReference>
<keyword evidence="9 11" id="KW-0411">Iron-sulfur</keyword>
<feature type="domain" description="Radical SAM core" evidence="14">
    <location>
        <begin position="141"/>
        <end position="374"/>
    </location>
</feature>
<dbReference type="RefSeq" id="WP_382223555.1">
    <property type="nucleotide sequence ID" value="NZ_JBHTCA010000007.1"/>
</dbReference>
<comment type="catalytic activity">
    <reaction evidence="11">
        <text>N(6)-dimethylallyladenosine(37) in tRNA + (sulfur carrier)-SH + AH2 + 2 S-adenosyl-L-methionine = 2-methylsulfanyl-N(6)-dimethylallyladenosine(37) in tRNA + (sulfur carrier)-H + 5'-deoxyadenosine + L-methionine + A + S-adenosyl-L-homocysteine + 2 H(+)</text>
        <dbReference type="Rhea" id="RHEA:37067"/>
        <dbReference type="Rhea" id="RHEA-COMP:10375"/>
        <dbReference type="Rhea" id="RHEA-COMP:10376"/>
        <dbReference type="Rhea" id="RHEA-COMP:14737"/>
        <dbReference type="Rhea" id="RHEA-COMP:14739"/>
        <dbReference type="ChEBI" id="CHEBI:13193"/>
        <dbReference type="ChEBI" id="CHEBI:15378"/>
        <dbReference type="ChEBI" id="CHEBI:17319"/>
        <dbReference type="ChEBI" id="CHEBI:17499"/>
        <dbReference type="ChEBI" id="CHEBI:29917"/>
        <dbReference type="ChEBI" id="CHEBI:57844"/>
        <dbReference type="ChEBI" id="CHEBI:57856"/>
        <dbReference type="ChEBI" id="CHEBI:59789"/>
        <dbReference type="ChEBI" id="CHEBI:64428"/>
        <dbReference type="ChEBI" id="CHEBI:74415"/>
        <dbReference type="ChEBI" id="CHEBI:74417"/>
        <dbReference type="EC" id="2.8.4.3"/>
    </reaction>
</comment>
<dbReference type="SFLD" id="SFLDG01061">
    <property type="entry name" value="methylthiotransferase"/>
    <property type="match status" value="1"/>
</dbReference>
<dbReference type="Pfam" id="PF04055">
    <property type="entry name" value="Radical_SAM"/>
    <property type="match status" value="1"/>
</dbReference>
<dbReference type="SFLD" id="SFLDS00029">
    <property type="entry name" value="Radical_SAM"/>
    <property type="match status" value="1"/>
</dbReference>
<dbReference type="PROSITE" id="PS01278">
    <property type="entry name" value="MTTASE_RADICAL"/>
    <property type="match status" value="1"/>
</dbReference>
<comment type="function">
    <text evidence="1 11">Catalyzes the methylthiolation of N6-(dimethylallyl)adenosine (i(6)A), leading to the formation of 2-methylthio-N6-(dimethylallyl)adenosine (ms(2)i(6)A) at position 37 in tRNAs that read codons beginning with uridine.</text>
</comment>
<dbReference type="GO" id="GO:0035597">
    <property type="term" value="F:tRNA-2-methylthio-N(6)-dimethylallyladenosine(37) synthase activity"/>
    <property type="evidence" value="ECO:0007669"/>
    <property type="project" value="UniProtKB-EC"/>
</dbReference>
<dbReference type="InterPro" id="IPR006638">
    <property type="entry name" value="Elp3/MiaA/NifB-like_rSAM"/>
</dbReference>
<keyword evidence="7 11" id="KW-0479">Metal-binding</keyword>
<evidence type="ECO:0000256" key="6">
    <source>
        <dbReference type="ARBA" id="ARBA00022694"/>
    </source>
</evidence>
<feature type="binding site" evidence="11">
    <location>
        <position position="155"/>
    </location>
    <ligand>
        <name>[4Fe-4S] cluster</name>
        <dbReference type="ChEBI" id="CHEBI:49883"/>
        <label>2</label>
        <note>4Fe-4S-S-AdoMet</note>
    </ligand>
</feature>
<keyword evidence="8 11" id="KW-0408">Iron</keyword>
<feature type="binding site" evidence="11">
    <location>
        <position position="81"/>
    </location>
    <ligand>
        <name>[4Fe-4S] cluster</name>
        <dbReference type="ChEBI" id="CHEBI:49883"/>
        <label>1</label>
    </ligand>
</feature>
<evidence type="ECO:0000256" key="5">
    <source>
        <dbReference type="ARBA" id="ARBA00022691"/>
    </source>
</evidence>
<dbReference type="SFLD" id="SFLDG01082">
    <property type="entry name" value="B12-binding_domain_containing"/>
    <property type="match status" value="1"/>
</dbReference>
<evidence type="ECO:0000256" key="8">
    <source>
        <dbReference type="ARBA" id="ARBA00023004"/>
    </source>
</evidence>
<comment type="subcellular location">
    <subcellularLocation>
        <location evidence="11">Cytoplasm</location>
    </subcellularLocation>
</comment>
<dbReference type="InterPro" id="IPR058240">
    <property type="entry name" value="rSAM_sf"/>
</dbReference>
<dbReference type="SFLD" id="SFLDF00273">
    <property type="entry name" value="(dimethylallyl)adenosine_tRNA"/>
    <property type="match status" value="1"/>
</dbReference>
<keyword evidence="6 11" id="KW-0819">tRNA processing</keyword>
<evidence type="ECO:0000256" key="11">
    <source>
        <dbReference type="HAMAP-Rule" id="MF_01864"/>
    </source>
</evidence>
<dbReference type="InterPro" id="IPR038135">
    <property type="entry name" value="Methylthiotransferase_N_sf"/>
</dbReference>
<feature type="binding site" evidence="11">
    <location>
        <position position="12"/>
    </location>
    <ligand>
        <name>[4Fe-4S] cluster</name>
        <dbReference type="ChEBI" id="CHEBI:49883"/>
        <label>1</label>
    </ligand>
</feature>
<comment type="subunit">
    <text evidence="11">Monomer.</text>
</comment>
<dbReference type="NCBIfam" id="TIGR01574">
    <property type="entry name" value="miaB-methiolase"/>
    <property type="match status" value="1"/>
</dbReference>
<dbReference type="InterPro" id="IPR006463">
    <property type="entry name" value="MiaB_methiolase"/>
</dbReference>
<dbReference type="SUPFAM" id="SSF102114">
    <property type="entry name" value="Radical SAM enzymes"/>
    <property type="match status" value="1"/>
</dbReference>
<keyword evidence="3 11" id="KW-0963">Cytoplasm</keyword>
<evidence type="ECO:0000256" key="4">
    <source>
        <dbReference type="ARBA" id="ARBA00022679"/>
    </source>
</evidence>
<evidence type="ECO:0000256" key="1">
    <source>
        <dbReference type="ARBA" id="ARBA00003234"/>
    </source>
</evidence>
<dbReference type="InterPro" id="IPR023404">
    <property type="entry name" value="rSAM_horseshoe"/>
</dbReference>
<keyword evidence="4 11" id="KW-0808">Transferase</keyword>
<reference evidence="16" key="1">
    <citation type="journal article" date="2019" name="Int. J. Syst. Evol. Microbiol.">
        <title>The Global Catalogue of Microorganisms (GCM) 10K type strain sequencing project: providing services to taxonomists for standard genome sequencing and annotation.</title>
        <authorList>
            <consortium name="The Broad Institute Genomics Platform"/>
            <consortium name="The Broad Institute Genome Sequencing Center for Infectious Disease"/>
            <person name="Wu L."/>
            <person name="Ma J."/>
        </authorList>
    </citation>
    <scope>NUCLEOTIDE SEQUENCE [LARGE SCALE GENOMIC DNA]</scope>
    <source>
        <strain evidence="16">CGMCC 1.12371</strain>
    </source>
</reference>
<evidence type="ECO:0000256" key="2">
    <source>
        <dbReference type="ARBA" id="ARBA00022485"/>
    </source>
</evidence>
<dbReference type="CDD" id="cd01335">
    <property type="entry name" value="Radical_SAM"/>
    <property type="match status" value="1"/>
</dbReference>
<feature type="domain" description="MTTase N-terminal" evidence="13">
    <location>
        <begin position="3"/>
        <end position="118"/>
    </location>
</feature>
<dbReference type="EC" id="2.8.4.3" evidence="10 11"/>